<feature type="signal peptide" evidence="1">
    <location>
        <begin position="1"/>
        <end position="19"/>
    </location>
</feature>
<reference evidence="2 3" key="1">
    <citation type="submission" date="2024-01" db="EMBL/GenBank/DDBJ databases">
        <title>Pedobacter sp. nov., isolated from oil-contaminated soil.</title>
        <authorList>
            <person name="Le N.T.T."/>
        </authorList>
    </citation>
    <scope>NUCLEOTIDE SEQUENCE [LARGE SCALE GENOMIC DNA]</scope>
    <source>
        <strain evidence="2 3">VNH31</strain>
    </source>
</reference>
<sequence length="297" mass="33996">MKKIILILFFSLVSYSLSAQEIMANVQVMAPQIPNLNKRNIDVLQNAIRDFINNNKWTNEVYLPQERINCNLIITITSWDGNSNFKAEAQIQSTRPVYGSGYNSLMFNYNDKAFDFSFIEGQPIIFSDQNFSSNISALLTYYAYTIIGIDKDSFSNLGGNPYFNKAQNVVNFSQNSGAAGWRAGEGLRNRFWLNQNMLDNSFNVLRVFIYDYHRNGLDKMQENKTQSINHILNSIGLLQQLDKQKMGALFPNIFLAAKADEFVNIFKLSDINERIKAFNLLIEIDPANQNKYQGLIL</sequence>
<accession>A0ABU7GXP4</accession>
<gene>
    <name evidence="2" type="ORF">VRU49_00020</name>
</gene>
<feature type="chain" id="PRO_5045687337" evidence="1">
    <location>
        <begin position="20"/>
        <end position="297"/>
    </location>
</feature>
<comment type="caution">
    <text evidence="2">The sequence shown here is derived from an EMBL/GenBank/DDBJ whole genome shotgun (WGS) entry which is preliminary data.</text>
</comment>
<dbReference type="Proteomes" id="UP001337681">
    <property type="component" value="Unassembled WGS sequence"/>
</dbReference>
<dbReference type="InterPro" id="IPR032274">
    <property type="entry name" value="DUF4835"/>
</dbReference>
<dbReference type="Pfam" id="PF16119">
    <property type="entry name" value="DUF4835"/>
    <property type="match status" value="1"/>
</dbReference>
<evidence type="ECO:0000313" key="3">
    <source>
        <dbReference type="Proteomes" id="UP001337681"/>
    </source>
</evidence>
<evidence type="ECO:0000256" key="1">
    <source>
        <dbReference type="SAM" id="SignalP"/>
    </source>
</evidence>
<organism evidence="2 3">
    <name type="scientific">Pedobacter flavus</name>
    <dbReference type="NCBI Taxonomy" id="3113906"/>
    <lineage>
        <taxon>Bacteria</taxon>
        <taxon>Pseudomonadati</taxon>
        <taxon>Bacteroidota</taxon>
        <taxon>Sphingobacteriia</taxon>
        <taxon>Sphingobacteriales</taxon>
        <taxon>Sphingobacteriaceae</taxon>
        <taxon>Pedobacter</taxon>
    </lineage>
</organism>
<proteinExistence type="predicted"/>
<keyword evidence="3" id="KW-1185">Reference proteome</keyword>
<keyword evidence="1" id="KW-0732">Signal</keyword>
<dbReference type="RefSeq" id="WP_330144716.1">
    <property type="nucleotide sequence ID" value="NZ_JAZDQU010000001.1"/>
</dbReference>
<dbReference type="EMBL" id="JAZDQU010000001">
    <property type="protein sequence ID" value="MEE1883789.1"/>
    <property type="molecule type" value="Genomic_DNA"/>
</dbReference>
<evidence type="ECO:0000313" key="2">
    <source>
        <dbReference type="EMBL" id="MEE1883789.1"/>
    </source>
</evidence>
<name>A0ABU7GXP4_9SPHI</name>
<protein>
    <submittedName>
        <fullName evidence="2">DUF4835 family protein</fullName>
    </submittedName>
</protein>